<dbReference type="AlphaFoldDB" id="A0A6C0CLT7"/>
<dbReference type="EMBL" id="MN739435">
    <property type="protein sequence ID" value="QHT04624.1"/>
    <property type="molecule type" value="Genomic_DNA"/>
</dbReference>
<reference evidence="1" key="1">
    <citation type="journal article" date="2020" name="Nature">
        <title>Giant virus diversity and host interactions through global metagenomics.</title>
        <authorList>
            <person name="Schulz F."/>
            <person name="Roux S."/>
            <person name="Paez-Espino D."/>
            <person name="Jungbluth S."/>
            <person name="Walsh D.A."/>
            <person name="Denef V.J."/>
            <person name="McMahon K.D."/>
            <person name="Konstantinidis K.T."/>
            <person name="Eloe-Fadrosh E.A."/>
            <person name="Kyrpides N.C."/>
            <person name="Woyke T."/>
        </authorList>
    </citation>
    <scope>NUCLEOTIDE SEQUENCE</scope>
    <source>
        <strain evidence="1">GVMAG-M-3300021343-4</strain>
    </source>
</reference>
<proteinExistence type="predicted"/>
<accession>A0A6C0CLT7</accession>
<sequence length="107" mass="12812">MVVDAEISSNTFIKLLQSYKGKIKFHNIYRRTSLERTLWQIDLEHDYLDCNTELIGPGKTLTWICVDILHTHKEIIHILKSIAKYLDRKDIYYEQPYKFNGNVYIYI</sequence>
<protein>
    <submittedName>
        <fullName evidence="1">Uncharacterized protein</fullName>
    </submittedName>
</protein>
<organism evidence="1">
    <name type="scientific">viral metagenome</name>
    <dbReference type="NCBI Taxonomy" id="1070528"/>
    <lineage>
        <taxon>unclassified sequences</taxon>
        <taxon>metagenomes</taxon>
        <taxon>organismal metagenomes</taxon>
    </lineage>
</organism>
<name>A0A6C0CLT7_9ZZZZ</name>
<evidence type="ECO:0000313" key="1">
    <source>
        <dbReference type="EMBL" id="QHT04624.1"/>
    </source>
</evidence>